<sequence>MADSSFSTPTKAQEKVVVEAYIMINRQNMPLEVEDDGITEEVSTLGCLLTYLQKLIYHEFAQAMVLLTDFASSKSMNPAVERFRLSAKIILSVLYKAEKKMDVIINNAKCAAASEKIGCLKIKQLELQITMFLCNSQNGDLIQKWQALVNYQQVEDLFLHAQRIEKTIKKCYELIEAVEASDEDKGDGFAEMKD</sequence>
<evidence type="ECO:0000313" key="2">
    <source>
        <dbReference type="Proteomes" id="UP000016930"/>
    </source>
</evidence>
<dbReference type="HOGENOM" id="CLU_1402267_0_0_1"/>
<keyword evidence="2" id="KW-1185">Reference proteome</keyword>
<gene>
    <name evidence="1" type="ORF">CERSUDRAFT_72168</name>
</gene>
<reference evidence="1 2" key="1">
    <citation type="journal article" date="2012" name="Proc. Natl. Acad. Sci. U.S.A.">
        <title>Comparative genomics of Ceriporiopsis subvermispora and Phanerochaete chrysosporium provide insight into selective ligninolysis.</title>
        <authorList>
            <person name="Fernandez-Fueyo E."/>
            <person name="Ruiz-Duenas F.J."/>
            <person name="Ferreira P."/>
            <person name="Floudas D."/>
            <person name="Hibbett D.S."/>
            <person name="Canessa P."/>
            <person name="Larrondo L.F."/>
            <person name="James T.Y."/>
            <person name="Seelenfreund D."/>
            <person name="Lobos S."/>
            <person name="Polanco R."/>
            <person name="Tello M."/>
            <person name="Honda Y."/>
            <person name="Watanabe T."/>
            <person name="Watanabe T."/>
            <person name="Ryu J.S."/>
            <person name="Kubicek C.P."/>
            <person name="Schmoll M."/>
            <person name="Gaskell J."/>
            <person name="Hammel K.E."/>
            <person name="St John F.J."/>
            <person name="Vanden Wymelenberg A."/>
            <person name="Sabat G."/>
            <person name="Splinter BonDurant S."/>
            <person name="Syed K."/>
            <person name="Yadav J.S."/>
            <person name="Doddapaneni H."/>
            <person name="Subramanian V."/>
            <person name="Lavin J.L."/>
            <person name="Oguiza J.A."/>
            <person name="Perez G."/>
            <person name="Pisabarro A.G."/>
            <person name="Ramirez L."/>
            <person name="Santoyo F."/>
            <person name="Master E."/>
            <person name="Coutinho P.M."/>
            <person name="Henrissat B."/>
            <person name="Lombard V."/>
            <person name="Magnuson J.K."/>
            <person name="Kuees U."/>
            <person name="Hori C."/>
            <person name="Igarashi K."/>
            <person name="Samejima M."/>
            <person name="Held B.W."/>
            <person name="Barry K.W."/>
            <person name="LaButti K.M."/>
            <person name="Lapidus A."/>
            <person name="Lindquist E.A."/>
            <person name="Lucas S.M."/>
            <person name="Riley R."/>
            <person name="Salamov A.A."/>
            <person name="Hoffmeister D."/>
            <person name="Schwenk D."/>
            <person name="Hadar Y."/>
            <person name="Yarden O."/>
            <person name="de Vries R.P."/>
            <person name="Wiebenga A."/>
            <person name="Stenlid J."/>
            <person name="Eastwood D."/>
            <person name="Grigoriev I.V."/>
            <person name="Berka R.M."/>
            <person name="Blanchette R.A."/>
            <person name="Kersten P."/>
            <person name="Martinez A.T."/>
            <person name="Vicuna R."/>
            <person name="Cullen D."/>
        </authorList>
    </citation>
    <scope>NUCLEOTIDE SEQUENCE [LARGE SCALE GENOMIC DNA]</scope>
    <source>
        <strain evidence="1 2">B</strain>
    </source>
</reference>
<dbReference type="Proteomes" id="UP000016930">
    <property type="component" value="Unassembled WGS sequence"/>
</dbReference>
<proteinExistence type="predicted"/>
<dbReference type="AlphaFoldDB" id="M2PQR8"/>
<dbReference type="EMBL" id="KB445794">
    <property type="protein sequence ID" value="EMD38904.1"/>
    <property type="molecule type" value="Genomic_DNA"/>
</dbReference>
<name>M2PQR8_CERS8</name>
<organism evidence="1 2">
    <name type="scientific">Ceriporiopsis subvermispora (strain B)</name>
    <name type="common">White-rot fungus</name>
    <name type="synonym">Gelatoporia subvermispora</name>
    <dbReference type="NCBI Taxonomy" id="914234"/>
    <lineage>
        <taxon>Eukaryota</taxon>
        <taxon>Fungi</taxon>
        <taxon>Dikarya</taxon>
        <taxon>Basidiomycota</taxon>
        <taxon>Agaricomycotina</taxon>
        <taxon>Agaricomycetes</taxon>
        <taxon>Polyporales</taxon>
        <taxon>Gelatoporiaceae</taxon>
        <taxon>Gelatoporia</taxon>
    </lineage>
</organism>
<evidence type="ECO:0000313" key="1">
    <source>
        <dbReference type="EMBL" id="EMD38904.1"/>
    </source>
</evidence>
<protein>
    <submittedName>
        <fullName evidence="1">Uncharacterized protein</fullName>
    </submittedName>
</protein>
<accession>M2PQR8</accession>